<dbReference type="Pfam" id="PF00583">
    <property type="entry name" value="Acetyltransf_1"/>
    <property type="match status" value="1"/>
</dbReference>
<feature type="domain" description="N-acetyltransferase" evidence="1">
    <location>
        <begin position="1"/>
        <end position="140"/>
    </location>
</feature>
<dbReference type="PRINTS" id="PR01754">
    <property type="entry name" value="SACTRNSFRASE"/>
</dbReference>
<proteinExistence type="predicted"/>
<keyword evidence="3" id="KW-1185">Reference proteome</keyword>
<dbReference type="CDD" id="cd04301">
    <property type="entry name" value="NAT_SF"/>
    <property type="match status" value="1"/>
</dbReference>
<reference evidence="2" key="2">
    <citation type="submission" date="2022-08" db="EMBL/GenBank/DDBJ databases">
        <authorList>
            <person name="Poehlein A."/>
            <person name="Guzman J."/>
            <person name="Daniel R."/>
            <person name="Vilcinskas A."/>
        </authorList>
    </citation>
    <scope>NUCLEOTIDE SEQUENCE</scope>
    <source>
        <strain evidence="2">G314FT</strain>
    </source>
</reference>
<dbReference type="InterPro" id="IPR016181">
    <property type="entry name" value="Acyl_CoA_acyltransferase"/>
</dbReference>
<dbReference type="Gene3D" id="3.40.630.30">
    <property type="match status" value="1"/>
</dbReference>
<evidence type="ECO:0000313" key="3">
    <source>
        <dbReference type="Proteomes" id="UP001058273"/>
    </source>
</evidence>
<sequence>MDYTTELFEENKKGTLCFPGEQYSYDELKKEHFFIGAYDKNQCIGLAIFKKGFFKYMYLYDLKVNSNYRQQGIATQLIKKGLSLALNQGDKGIYTQWQDNNLSACLFYLKCVFVIGGLDTKVYQRTPQEYKKDIYFYLNV</sequence>
<accession>A0ABY5NX16</accession>
<reference evidence="2" key="1">
    <citation type="submission" date="2022-08" db="EMBL/GenBank/DDBJ databases">
        <title>Genome sequence of Vagococcus luciliae DSM 112651.</title>
        <authorList>
            <person name="Juan G."/>
            <person name="Anja P."/>
            <person name="Rolf D."/>
            <person name="Kampfer P."/>
            <person name="Vilcinskas A."/>
        </authorList>
    </citation>
    <scope>NUCLEOTIDE SEQUENCE</scope>
    <source>
        <strain evidence="2">G314FT</strain>
    </source>
</reference>
<organism evidence="2 3">
    <name type="scientific">Vagococcus luciliae</name>
    <dbReference type="NCBI Taxonomy" id="2920380"/>
    <lineage>
        <taxon>Bacteria</taxon>
        <taxon>Bacillati</taxon>
        <taxon>Bacillota</taxon>
        <taxon>Bacilli</taxon>
        <taxon>Lactobacillales</taxon>
        <taxon>Enterococcaceae</taxon>
        <taxon>Vagococcus</taxon>
    </lineage>
</organism>
<evidence type="ECO:0000259" key="1">
    <source>
        <dbReference type="PROSITE" id="PS51186"/>
    </source>
</evidence>
<dbReference type="InterPro" id="IPR000182">
    <property type="entry name" value="GNAT_dom"/>
</dbReference>
<gene>
    <name evidence="2" type="ORF">G314FT_02760</name>
</gene>
<name>A0ABY5NX16_9ENTE</name>
<dbReference type="PROSITE" id="PS51186">
    <property type="entry name" value="GNAT"/>
    <property type="match status" value="1"/>
</dbReference>
<evidence type="ECO:0000313" key="2">
    <source>
        <dbReference type="EMBL" id="UUV98185.1"/>
    </source>
</evidence>
<dbReference type="SUPFAM" id="SSF55729">
    <property type="entry name" value="Acyl-CoA N-acyltransferases (Nat)"/>
    <property type="match status" value="1"/>
</dbReference>
<protein>
    <recommendedName>
        <fullName evidence="1">N-acetyltransferase domain-containing protein</fullName>
    </recommendedName>
</protein>
<dbReference type="Proteomes" id="UP001058273">
    <property type="component" value="Chromosome"/>
</dbReference>
<dbReference type="EMBL" id="CP102451">
    <property type="protein sequence ID" value="UUV98185.1"/>
    <property type="molecule type" value="Genomic_DNA"/>
</dbReference>
<dbReference type="InterPro" id="IPR008125">
    <property type="entry name" value="Streptothricin_AcTrfase"/>
</dbReference>